<comment type="caution">
    <text evidence="3">The sequence shown here is derived from an EMBL/GenBank/DDBJ whole genome shotgun (WGS) entry which is preliminary data.</text>
</comment>
<evidence type="ECO:0000313" key="4">
    <source>
        <dbReference type="Proteomes" id="UP001140453"/>
    </source>
</evidence>
<evidence type="ECO:0000256" key="1">
    <source>
        <dbReference type="ARBA" id="ARBA00005595"/>
    </source>
</evidence>
<evidence type="ECO:0000313" key="3">
    <source>
        <dbReference type="EMBL" id="KAJ4392937.1"/>
    </source>
</evidence>
<dbReference type="Pfam" id="PF04502">
    <property type="entry name" value="Saf4_Yju2"/>
    <property type="match status" value="1"/>
</dbReference>
<dbReference type="AlphaFoldDB" id="A0A9W9CYQ7"/>
<feature type="compositionally biased region" description="Basic and acidic residues" evidence="2">
    <location>
        <begin position="301"/>
        <end position="311"/>
    </location>
</feature>
<protein>
    <submittedName>
        <fullName evidence="3">Protein saf4</fullName>
    </submittedName>
</protein>
<reference evidence="3" key="1">
    <citation type="submission" date="2022-10" db="EMBL/GenBank/DDBJ databases">
        <title>Tapping the CABI collections for fungal endophytes: first genome assemblies for Collariella, Neodidymelliopsis, Ascochyta clinopodiicola, Didymella pomorum, Didymosphaeria variabile, Neocosmospora piperis and Neocucurbitaria cava.</title>
        <authorList>
            <person name="Hill R."/>
        </authorList>
    </citation>
    <scope>NUCLEOTIDE SEQUENCE</scope>
    <source>
        <strain evidence="3">IMI 355082</strain>
    </source>
</reference>
<feature type="region of interest" description="Disordered" evidence="2">
    <location>
        <begin position="252"/>
        <end position="282"/>
    </location>
</feature>
<comment type="similarity">
    <text evidence="1">Belongs to the CWC16 family.</text>
</comment>
<dbReference type="Proteomes" id="UP001140453">
    <property type="component" value="Unassembled WGS sequence"/>
</dbReference>
<accession>A0A9W9CYQ7</accession>
<dbReference type="GO" id="GO:0000398">
    <property type="term" value="P:mRNA splicing, via spliceosome"/>
    <property type="evidence" value="ECO:0007669"/>
    <property type="project" value="InterPro"/>
</dbReference>
<dbReference type="PANTHER" id="PTHR12111:SF2">
    <property type="entry name" value="SPLICING FACTOR YJU2B-RELATED"/>
    <property type="match status" value="1"/>
</dbReference>
<name>A0A9W9CYQ7_9PEZI</name>
<proteinExistence type="inferred from homology"/>
<keyword evidence="4" id="KW-1185">Reference proteome</keyword>
<dbReference type="GO" id="GO:0005684">
    <property type="term" value="C:U2-type spliceosomal complex"/>
    <property type="evidence" value="ECO:0007669"/>
    <property type="project" value="TreeGrafter"/>
</dbReference>
<feature type="region of interest" description="Disordered" evidence="2">
    <location>
        <begin position="301"/>
        <end position="351"/>
    </location>
</feature>
<sequence>MQGFNMGRYIPPAALDANPTTTFNRASGKGHALGSRARPDGSLVVRFEMPFAIWCDHCPKPTIIGQGVRFNAAKRKVGNYYSTPIHSFRFTHTACGGEIEVRTDPKNTAYVVVSGGRKRDTGEDKDDSLVKSGEALLATPKETQEQRESAFSHLEKTIEDRAALAAGARRIDELENAAARDWDNPYERNAALRRAFRVGRKERERQAGVDEGIKERMGLGVKLLPESEEDARRAQLVDFGTGLEEKEEKVLARPLFETESPAASRPTTDSKPSRGLKSERLANKRKTALVSEIVGNTRIIRDPFLERKERGGPSATVLPGLKRKRDAGEKDQSSGSSARKMAAVLVDYESE</sequence>
<gene>
    <name evidence="3" type="primary">saf4</name>
    <name evidence="3" type="ORF">N0V93_002141</name>
</gene>
<dbReference type="InterPro" id="IPR007590">
    <property type="entry name" value="Saf4/Yju2"/>
</dbReference>
<dbReference type="GO" id="GO:0071014">
    <property type="term" value="C:post-mRNA release spliceosomal complex"/>
    <property type="evidence" value="ECO:0007669"/>
    <property type="project" value="TreeGrafter"/>
</dbReference>
<dbReference type="PANTHER" id="PTHR12111">
    <property type="entry name" value="SPLICING FACTOR YJU2"/>
    <property type="match status" value="1"/>
</dbReference>
<dbReference type="OrthoDB" id="360327at2759"/>
<dbReference type="EMBL" id="JAPEVB010000002">
    <property type="protein sequence ID" value="KAJ4392937.1"/>
    <property type="molecule type" value="Genomic_DNA"/>
</dbReference>
<evidence type="ECO:0000256" key="2">
    <source>
        <dbReference type="SAM" id="MobiDB-lite"/>
    </source>
</evidence>
<organism evidence="3 4">
    <name type="scientific">Gnomoniopsis smithogilvyi</name>
    <dbReference type="NCBI Taxonomy" id="1191159"/>
    <lineage>
        <taxon>Eukaryota</taxon>
        <taxon>Fungi</taxon>
        <taxon>Dikarya</taxon>
        <taxon>Ascomycota</taxon>
        <taxon>Pezizomycotina</taxon>
        <taxon>Sordariomycetes</taxon>
        <taxon>Sordariomycetidae</taxon>
        <taxon>Diaporthales</taxon>
        <taxon>Gnomoniaceae</taxon>
        <taxon>Gnomoniopsis</taxon>
    </lineage>
</organism>